<reference evidence="1" key="1">
    <citation type="submission" date="2014-09" db="EMBL/GenBank/DDBJ databases">
        <authorList>
            <person name="Magalhaes I.L.F."/>
            <person name="Oliveira U."/>
            <person name="Santos F.R."/>
            <person name="Vidigal T.H.D.A."/>
            <person name="Brescovit A.D."/>
            <person name="Santos A.J."/>
        </authorList>
    </citation>
    <scope>NUCLEOTIDE SEQUENCE</scope>
    <source>
        <tissue evidence="1">Shoot tissue taken approximately 20 cm above the soil surface</tissue>
    </source>
</reference>
<accession>A0A0A8YGH6</accession>
<dbReference type="EMBL" id="GBRH01273485">
    <property type="protein sequence ID" value="JAD24410.1"/>
    <property type="molecule type" value="Transcribed_RNA"/>
</dbReference>
<evidence type="ECO:0000313" key="1">
    <source>
        <dbReference type="EMBL" id="JAD24410.1"/>
    </source>
</evidence>
<reference evidence="1" key="2">
    <citation type="journal article" date="2015" name="Data Brief">
        <title>Shoot transcriptome of the giant reed, Arundo donax.</title>
        <authorList>
            <person name="Barrero R.A."/>
            <person name="Guerrero F.D."/>
            <person name="Moolhuijzen P."/>
            <person name="Goolsby J.A."/>
            <person name="Tidwell J."/>
            <person name="Bellgard S.E."/>
            <person name="Bellgard M.I."/>
        </authorList>
    </citation>
    <scope>NUCLEOTIDE SEQUENCE</scope>
    <source>
        <tissue evidence="1">Shoot tissue taken approximately 20 cm above the soil surface</tissue>
    </source>
</reference>
<organism evidence="1">
    <name type="scientific">Arundo donax</name>
    <name type="common">Giant reed</name>
    <name type="synonym">Donax arundinaceus</name>
    <dbReference type="NCBI Taxonomy" id="35708"/>
    <lineage>
        <taxon>Eukaryota</taxon>
        <taxon>Viridiplantae</taxon>
        <taxon>Streptophyta</taxon>
        <taxon>Embryophyta</taxon>
        <taxon>Tracheophyta</taxon>
        <taxon>Spermatophyta</taxon>
        <taxon>Magnoliopsida</taxon>
        <taxon>Liliopsida</taxon>
        <taxon>Poales</taxon>
        <taxon>Poaceae</taxon>
        <taxon>PACMAD clade</taxon>
        <taxon>Arundinoideae</taxon>
        <taxon>Arundineae</taxon>
        <taxon>Arundo</taxon>
    </lineage>
</organism>
<proteinExistence type="predicted"/>
<dbReference type="AlphaFoldDB" id="A0A0A8YGH6"/>
<sequence>MAPSSQQAESYCDASELLPARYGCSQAEELHGPCLIRRERFPASRCSDQSLLLGESLLLGGTRE</sequence>
<protein>
    <submittedName>
        <fullName evidence="1">Uncharacterized protein</fullName>
    </submittedName>
</protein>
<name>A0A0A8YGH6_ARUDO</name>